<dbReference type="GO" id="GO:0005524">
    <property type="term" value="F:ATP binding"/>
    <property type="evidence" value="ECO:0007669"/>
    <property type="project" value="UniProtKB-KW"/>
</dbReference>
<evidence type="ECO:0000256" key="6">
    <source>
        <dbReference type="ARBA" id="ARBA00022679"/>
    </source>
</evidence>
<evidence type="ECO:0000256" key="10">
    <source>
        <dbReference type="ARBA" id="ARBA00022840"/>
    </source>
</evidence>
<dbReference type="CDD" id="cd06225">
    <property type="entry name" value="HAMP"/>
    <property type="match status" value="1"/>
</dbReference>
<keyword evidence="12" id="KW-0902">Two-component regulatory system</keyword>
<evidence type="ECO:0000259" key="16">
    <source>
        <dbReference type="PROSITE" id="PS50885"/>
    </source>
</evidence>
<dbReference type="STRING" id="1395513.P343_08390"/>
<evidence type="ECO:0000256" key="2">
    <source>
        <dbReference type="ARBA" id="ARBA00004651"/>
    </source>
</evidence>
<dbReference type="SUPFAM" id="SSF47384">
    <property type="entry name" value="Homodimeric domain of signal transducing histidine kinase"/>
    <property type="match status" value="1"/>
</dbReference>
<dbReference type="eggNOG" id="COG0642">
    <property type="taxonomic scope" value="Bacteria"/>
</dbReference>
<dbReference type="GO" id="GO:0005886">
    <property type="term" value="C:plasma membrane"/>
    <property type="evidence" value="ECO:0007669"/>
    <property type="project" value="UniProtKB-SubCell"/>
</dbReference>
<keyword evidence="4" id="KW-1003">Cell membrane</keyword>
<dbReference type="GO" id="GO:0000155">
    <property type="term" value="F:phosphorelay sensor kinase activity"/>
    <property type="evidence" value="ECO:0007669"/>
    <property type="project" value="InterPro"/>
</dbReference>
<evidence type="ECO:0000256" key="12">
    <source>
        <dbReference type="ARBA" id="ARBA00023012"/>
    </source>
</evidence>
<keyword evidence="18" id="KW-1185">Reference proteome</keyword>
<dbReference type="SUPFAM" id="SSF55874">
    <property type="entry name" value="ATPase domain of HSP90 chaperone/DNA topoisomerase II/histidine kinase"/>
    <property type="match status" value="1"/>
</dbReference>
<dbReference type="Pfam" id="PF02518">
    <property type="entry name" value="HATPase_c"/>
    <property type="match status" value="1"/>
</dbReference>
<keyword evidence="6" id="KW-0808">Transferase</keyword>
<dbReference type="SUPFAM" id="SSF158472">
    <property type="entry name" value="HAMP domain-like"/>
    <property type="match status" value="1"/>
</dbReference>
<dbReference type="InterPro" id="IPR003661">
    <property type="entry name" value="HisK_dim/P_dom"/>
</dbReference>
<dbReference type="PANTHER" id="PTHR45528:SF9">
    <property type="entry name" value="SENSOR HISTIDINE KINASE YBDK"/>
    <property type="match status" value="1"/>
</dbReference>
<organism evidence="17 18">
    <name type="scientific">Sporolactobacillus laevolacticus DSM 442</name>
    <dbReference type="NCBI Taxonomy" id="1395513"/>
    <lineage>
        <taxon>Bacteria</taxon>
        <taxon>Bacillati</taxon>
        <taxon>Bacillota</taxon>
        <taxon>Bacilli</taxon>
        <taxon>Bacillales</taxon>
        <taxon>Sporolactobacillaceae</taxon>
        <taxon>Sporolactobacillus</taxon>
    </lineage>
</organism>
<keyword evidence="5" id="KW-0597">Phosphoprotein</keyword>
<evidence type="ECO:0000256" key="8">
    <source>
        <dbReference type="ARBA" id="ARBA00022741"/>
    </source>
</evidence>
<keyword evidence="9 17" id="KW-0418">Kinase</keyword>
<comment type="catalytic activity">
    <reaction evidence="1">
        <text>ATP + protein L-histidine = ADP + protein N-phospho-L-histidine.</text>
        <dbReference type="EC" id="2.7.13.3"/>
    </reaction>
</comment>
<dbReference type="EC" id="2.7.13.3" evidence="3"/>
<dbReference type="Gene3D" id="6.10.340.10">
    <property type="match status" value="1"/>
</dbReference>
<dbReference type="SMART" id="SM00388">
    <property type="entry name" value="HisKA"/>
    <property type="match status" value="1"/>
</dbReference>
<dbReference type="Proteomes" id="UP000018296">
    <property type="component" value="Unassembled WGS sequence"/>
</dbReference>
<dbReference type="Gene3D" id="3.30.565.10">
    <property type="entry name" value="Histidine kinase-like ATPase, C-terminal domain"/>
    <property type="match status" value="1"/>
</dbReference>
<evidence type="ECO:0000259" key="15">
    <source>
        <dbReference type="PROSITE" id="PS50109"/>
    </source>
</evidence>
<dbReference type="InterPro" id="IPR005467">
    <property type="entry name" value="His_kinase_dom"/>
</dbReference>
<evidence type="ECO:0000313" key="17">
    <source>
        <dbReference type="EMBL" id="EST12098.1"/>
    </source>
</evidence>
<dbReference type="PATRIC" id="fig|1395513.3.peg.1699"/>
<reference evidence="17 18" key="1">
    <citation type="journal article" date="2013" name="Genome Announc.">
        <title>Genome Sequence of Sporolactobacillus laevolacticus DSM442, an Efficient Polymer-Grade D-Lactate Producer from Agricultural Waste Cottonseed as a Nitrogen Source.</title>
        <authorList>
            <person name="Wang H."/>
            <person name="Wang L."/>
            <person name="Ju J."/>
            <person name="Yu B."/>
            <person name="Ma Y."/>
        </authorList>
    </citation>
    <scope>NUCLEOTIDE SEQUENCE [LARGE SCALE GENOMIC DNA]</scope>
    <source>
        <strain evidence="17 18">DSM 442</strain>
    </source>
</reference>
<dbReference type="InterPro" id="IPR003594">
    <property type="entry name" value="HATPase_dom"/>
</dbReference>
<feature type="transmembrane region" description="Helical" evidence="14">
    <location>
        <begin position="12"/>
        <end position="33"/>
    </location>
</feature>
<evidence type="ECO:0000256" key="9">
    <source>
        <dbReference type="ARBA" id="ARBA00022777"/>
    </source>
</evidence>
<keyword evidence="7 14" id="KW-0812">Transmembrane</keyword>
<dbReference type="PROSITE" id="PS50109">
    <property type="entry name" value="HIS_KIN"/>
    <property type="match status" value="1"/>
</dbReference>
<evidence type="ECO:0000256" key="11">
    <source>
        <dbReference type="ARBA" id="ARBA00022989"/>
    </source>
</evidence>
<dbReference type="Gene3D" id="1.10.287.130">
    <property type="match status" value="1"/>
</dbReference>
<dbReference type="EMBL" id="AWTC01000006">
    <property type="protein sequence ID" value="EST12098.1"/>
    <property type="molecule type" value="Genomic_DNA"/>
</dbReference>
<evidence type="ECO:0000256" key="5">
    <source>
        <dbReference type="ARBA" id="ARBA00022553"/>
    </source>
</evidence>
<gene>
    <name evidence="17" type="ORF">P343_08390</name>
</gene>
<keyword evidence="10" id="KW-0067">ATP-binding</keyword>
<dbReference type="Pfam" id="PF00672">
    <property type="entry name" value="HAMP"/>
    <property type="match status" value="1"/>
</dbReference>
<evidence type="ECO:0000256" key="4">
    <source>
        <dbReference type="ARBA" id="ARBA00022475"/>
    </source>
</evidence>
<dbReference type="InterPro" id="IPR003660">
    <property type="entry name" value="HAMP_dom"/>
</dbReference>
<comment type="caution">
    <text evidence="17">The sequence shown here is derived from an EMBL/GenBank/DDBJ whole genome shotgun (WGS) entry which is preliminary data.</text>
</comment>
<evidence type="ECO:0000256" key="1">
    <source>
        <dbReference type="ARBA" id="ARBA00000085"/>
    </source>
</evidence>
<dbReference type="AlphaFoldDB" id="V6IXI0"/>
<dbReference type="SMART" id="SM00304">
    <property type="entry name" value="HAMP"/>
    <property type="match status" value="1"/>
</dbReference>
<evidence type="ECO:0000256" key="13">
    <source>
        <dbReference type="ARBA" id="ARBA00023136"/>
    </source>
</evidence>
<evidence type="ECO:0000313" key="18">
    <source>
        <dbReference type="Proteomes" id="UP000018296"/>
    </source>
</evidence>
<dbReference type="InterPro" id="IPR036097">
    <property type="entry name" value="HisK_dim/P_sf"/>
</dbReference>
<keyword evidence="13 14" id="KW-0472">Membrane</keyword>
<feature type="domain" description="Histidine kinase" evidence="15">
    <location>
        <begin position="254"/>
        <end position="446"/>
    </location>
</feature>
<dbReference type="InterPro" id="IPR050398">
    <property type="entry name" value="HssS/ArlS-like"/>
</dbReference>
<comment type="subcellular location">
    <subcellularLocation>
        <location evidence="2">Cell membrane</location>
        <topology evidence="2">Multi-pass membrane protein</topology>
    </subcellularLocation>
</comment>
<keyword evidence="11 14" id="KW-1133">Transmembrane helix</keyword>
<accession>V6IXI0</accession>
<dbReference type="Pfam" id="PF00512">
    <property type="entry name" value="HisKA"/>
    <property type="match status" value="1"/>
</dbReference>
<dbReference type="PROSITE" id="PS50885">
    <property type="entry name" value="HAMP"/>
    <property type="match status" value="1"/>
</dbReference>
<feature type="transmembrane region" description="Helical" evidence="14">
    <location>
        <begin position="166"/>
        <end position="186"/>
    </location>
</feature>
<dbReference type="CDD" id="cd00082">
    <property type="entry name" value="HisKA"/>
    <property type="match status" value="1"/>
</dbReference>
<evidence type="ECO:0000256" key="14">
    <source>
        <dbReference type="SAM" id="Phobius"/>
    </source>
</evidence>
<proteinExistence type="predicted"/>
<evidence type="ECO:0000256" key="7">
    <source>
        <dbReference type="ARBA" id="ARBA00022692"/>
    </source>
</evidence>
<name>V6IXI0_9BACL</name>
<keyword evidence="8" id="KW-0547">Nucleotide-binding</keyword>
<evidence type="ECO:0000256" key="3">
    <source>
        <dbReference type="ARBA" id="ARBA00012438"/>
    </source>
</evidence>
<feature type="domain" description="HAMP" evidence="16">
    <location>
        <begin position="187"/>
        <end position="239"/>
    </location>
</feature>
<dbReference type="PANTHER" id="PTHR45528">
    <property type="entry name" value="SENSOR HISTIDINE KINASE CPXA"/>
    <property type="match status" value="1"/>
</dbReference>
<protein>
    <recommendedName>
        <fullName evidence="3">histidine kinase</fullName>
        <ecNumber evidence="3">2.7.13.3</ecNumber>
    </recommendedName>
</protein>
<dbReference type="RefSeq" id="WP_023509941.1">
    <property type="nucleotide sequence ID" value="NZ_AWTC01000006.1"/>
</dbReference>
<dbReference type="OrthoDB" id="14660at2"/>
<dbReference type="SMART" id="SM00387">
    <property type="entry name" value="HATPase_c"/>
    <property type="match status" value="1"/>
</dbReference>
<dbReference type="InterPro" id="IPR036890">
    <property type="entry name" value="HATPase_C_sf"/>
</dbReference>
<sequence length="446" mass="51184">MKHIRSLRTQYLLLIVVAIMLLPLSAIVAALILNVPFEHSKTNTIYQDTIDLENKWHHEASKLDHASSTTITNHLIKFNQKYALASVFWVDNQGQTRYHSPSLSSLPNQWSTAYTIQFMKRSYDGDPFTVVAFIGKQKNQGFMVLQIPRHLINNERDKISTRSTKIYPFLFLMIFFIFMYVSWVFFSRFRRRLLHLQQAMSQAETAGIPAQVEISRKDEIGQLEQSFNKMIDQLKESRIRERNEEELRKQLIMNLSHDLRSPLTAINGHAYSLKNEHLTEQGKKSMSVILNKVDDLSGLIDNLLSYTLLSAKKYPIHLDDADVLRVLRQTLASWYPLFEKDQFTISFDIPDKPLIWNADSEGLKRVIDNLLQNVLRHARSGHYIGVCITNQSIVISDHGPGMTEMSSHKGAGIGLTIVSMLLQQMNLDCDIQTSSTGTTITIFEKK</sequence>